<comment type="caution">
    <text evidence="2">The sequence shown here is derived from an EMBL/GenBank/DDBJ whole genome shotgun (WGS) entry which is preliminary data.</text>
</comment>
<dbReference type="AlphaFoldDB" id="A0A9N8QQQ8"/>
<protein>
    <recommendedName>
        <fullName evidence="1">VOC domain-containing protein</fullName>
    </recommendedName>
</protein>
<dbReference type="EMBL" id="CAJIMS010000001">
    <property type="protein sequence ID" value="CAD7797186.1"/>
    <property type="molecule type" value="Genomic_DNA"/>
</dbReference>
<evidence type="ECO:0000259" key="1">
    <source>
        <dbReference type="PROSITE" id="PS51819"/>
    </source>
</evidence>
<dbReference type="Gene3D" id="3.10.180.10">
    <property type="entry name" value="2,3-Dihydroxybiphenyl 1,2-Dioxygenase, domain 1"/>
    <property type="match status" value="1"/>
</dbReference>
<dbReference type="RefSeq" id="WP_185680831.1">
    <property type="nucleotide sequence ID" value="NZ_CAJIMS010000001.1"/>
</dbReference>
<dbReference type="InterPro" id="IPR004360">
    <property type="entry name" value="Glyas_Fos-R_dOase_dom"/>
</dbReference>
<organism evidence="2 3">
    <name type="scientific">Chryseobacterium aquaeductus</name>
    <dbReference type="NCBI Taxonomy" id="2675056"/>
    <lineage>
        <taxon>Bacteria</taxon>
        <taxon>Pseudomonadati</taxon>
        <taxon>Bacteroidota</taxon>
        <taxon>Flavobacteriia</taxon>
        <taxon>Flavobacteriales</taxon>
        <taxon>Weeksellaceae</taxon>
        <taxon>Chryseobacterium group</taxon>
        <taxon>Chryseobacterium</taxon>
    </lineage>
</organism>
<sequence>MKFNSLFPVIWTDNLEESIGFYTHVLGFSLIDANSKEHWAFIEKDKVKIMLTLPKHKTSIGKIGFSGSFYFNISNVNELWEDLNTITKICYRIENFAWGMREFAIYDNNGYILQFGQAINEISTEE</sequence>
<keyword evidence="3" id="KW-1185">Reference proteome</keyword>
<reference evidence="2" key="1">
    <citation type="submission" date="2020-12" db="EMBL/GenBank/DDBJ databases">
        <authorList>
            <person name="Rodrigo-Torres L."/>
            <person name="Arahal R. D."/>
            <person name="Lucena T."/>
        </authorList>
    </citation>
    <scope>NUCLEOTIDE SEQUENCE</scope>
    <source>
        <strain evidence="2">CECT 9390</strain>
    </source>
</reference>
<dbReference type="SUPFAM" id="SSF54593">
    <property type="entry name" value="Glyoxalase/Bleomycin resistance protein/Dihydroxybiphenyl dioxygenase"/>
    <property type="match status" value="1"/>
</dbReference>
<accession>A0A9N8QQQ8</accession>
<name>A0A9N8QQQ8_9FLAO</name>
<dbReference type="PROSITE" id="PS51819">
    <property type="entry name" value="VOC"/>
    <property type="match status" value="1"/>
</dbReference>
<proteinExistence type="predicted"/>
<dbReference type="InterPro" id="IPR029068">
    <property type="entry name" value="Glyas_Bleomycin-R_OHBP_Dase"/>
</dbReference>
<dbReference type="Pfam" id="PF00903">
    <property type="entry name" value="Glyoxalase"/>
    <property type="match status" value="1"/>
</dbReference>
<dbReference type="InterPro" id="IPR037523">
    <property type="entry name" value="VOC_core"/>
</dbReference>
<feature type="domain" description="VOC" evidence="1">
    <location>
        <begin position="2"/>
        <end position="118"/>
    </location>
</feature>
<dbReference type="Proteomes" id="UP000662618">
    <property type="component" value="Unassembled WGS sequence"/>
</dbReference>
<evidence type="ECO:0000313" key="3">
    <source>
        <dbReference type="Proteomes" id="UP000662618"/>
    </source>
</evidence>
<gene>
    <name evidence="2" type="ORF">CHRY9390_00125</name>
</gene>
<evidence type="ECO:0000313" key="2">
    <source>
        <dbReference type="EMBL" id="CAD7797186.1"/>
    </source>
</evidence>